<dbReference type="AlphaFoldDB" id="A0A7W3N5J1"/>
<keyword evidence="2" id="KW-0812">Transmembrane</keyword>
<evidence type="ECO:0000256" key="2">
    <source>
        <dbReference type="SAM" id="Phobius"/>
    </source>
</evidence>
<reference evidence="3 4" key="1">
    <citation type="submission" date="2020-08" db="EMBL/GenBank/DDBJ databases">
        <title>Sequencing the genomes of 1000 actinobacteria strains.</title>
        <authorList>
            <person name="Klenk H.-P."/>
        </authorList>
    </citation>
    <scope>NUCLEOTIDE SEQUENCE [LARGE SCALE GENOMIC DNA]</scope>
    <source>
        <strain evidence="3 4">DSM 45823</strain>
    </source>
</reference>
<feature type="transmembrane region" description="Helical" evidence="2">
    <location>
        <begin position="132"/>
        <end position="154"/>
    </location>
</feature>
<keyword evidence="4" id="KW-1185">Reference proteome</keyword>
<evidence type="ECO:0000313" key="3">
    <source>
        <dbReference type="EMBL" id="MBA9007915.1"/>
    </source>
</evidence>
<sequence length="295" mass="31211">MNKEAVQRLREPAAWVLVGAAAAHVLAGLVVLLFEEGKFSYRALSETVTGSLVSSIGLAALLVTAVFLAAWRDTPGKQARTVVIAALAVFGVALLFGALAWAAGLLAGGESVEIGGREITTGEVSGTSKLAAFLYGVAKLAVLGVGAWFTFTVFQSLQPARPVPPMQQGYPGYGYQQGGYQQPGVEGQAAAPPAQPQYDPQQYQQYQQPQQYDPQHYQQQGQPPQQGYQQGGYQQQAGQSLEEESAGEWTRAYGGGQDPAQGAQGSQGYGQQPGYGPPGQSPEAGGGEWYRDNRQ</sequence>
<evidence type="ECO:0000256" key="1">
    <source>
        <dbReference type="SAM" id="MobiDB-lite"/>
    </source>
</evidence>
<comment type="caution">
    <text evidence="3">The sequence shown here is derived from an EMBL/GenBank/DDBJ whole genome shotgun (WGS) entry which is preliminary data.</text>
</comment>
<evidence type="ECO:0000313" key="4">
    <source>
        <dbReference type="Proteomes" id="UP000539313"/>
    </source>
</evidence>
<organism evidence="3 4">
    <name type="scientific">Thermomonospora cellulosilytica</name>
    <dbReference type="NCBI Taxonomy" id="1411118"/>
    <lineage>
        <taxon>Bacteria</taxon>
        <taxon>Bacillati</taxon>
        <taxon>Actinomycetota</taxon>
        <taxon>Actinomycetes</taxon>
        <taxon>Streptosporangiales</taxon>
        <taxon>Thermomonosporaceae</taxon>
        <taxon>Thermomonospora</taxon>
    </lineage>
</organism>
<keyword evidence="2" id="KW-0472">Membrane</keyword>
<gene>
    <name evidence="3" type="ORF">HNR21_006797</name>
</gene>
<feature type="transmembrane region" description="Helical" evidence="2">
    <location>
        <begin position="52"/>
        <end position="71"/>
    </location>
</feature>
<keyword evidence="2" id="KW-1133">Transmembrane helix</keyword>
<feature type="transmembrane region" description="Helical" evidence="2">
    <location>
        <begin position="83"/>
        <end position="103"/>
    </location>
</feature>
<accession>A0A7W3N5J1</accession>
<dbReference type="Proteomes" id="UP000539313">
    <property type="component" value="Unassembled WGS sequence"/>
</dbReference>
<proteinExistence type="predicted"/>
<feature type="compositionally biased region" description="Low complexity" evidence="1">
    <location>
        <begin position="178"/>
        <end position="239"/>
    </location>
</feature>
<dbReference type="EMBL" id="JACJII010000001">
    <property type="protein sequence ID" value="MBA9007915.1"/>
    <property type="molecule type" value="Genomic_DNA"/>
</dbReference>
<feature type="transmembrane region" description="Helical" evidence="2">
    <location>
        <begin position="12"/>
        <end position="32"/>
    </location>
</feature>
<protein>
    <submittedName>
        <fullName evidence="3">Fumarate reductase subunit D</fullName>
    </submittedName>
</protein>
<feature type="region of interest" description="Disordered" evidence="1">
    <location>
        <begin position="168"/>
        <end position="295"/>
    </location>
</feature>
<dbReference type="RefSeq" id="WP_182708323.1">
    <property type="nucleotide sequence ID" value="NZ_JACJII010000001.1"/>
</dbReference>
<name>A0A7W3N5J1_9ACTN</name>